<evidence type="ECO:0000256" key="9">
    <source>
        <dbReference type="PROSITE-ProRule" id="PRU00108"/>
    </source>
</evidence>
<sequence length="240" mass="25307">MFRSNLACNVQQQQRDMNGNGGGGGGSSPSSLLSPPAAGSGSKQSLISSGCEEGTRNPEPKPRWNPRPEQIRILEGIFNSGMVNPPRDEIRRIRQQLQEYGQVGDANVFYWFQNRKSRTKNKLRAAGQLQSGRAAALARTCTASPSPTPGAAPAPVTPPRRLLGAAPGIATTTTSSSSSSDRSSGSSKTVKLAAALASATAVAHQEMLPATAIDVLSQTPTLPPHASCTTIAIPRRRLRR</sequence>
<dbReference type="Proteomes" id="UP000729402">
    <property type="component" value="Unassembled WGS sequence"/>
</dbReference>
<feature type="compositionally biased region" description="Pro residues" evidence="11">
    <location>
        <begin position="146"/>
        <end position="158"/>
    </location>
</feature>
<feature type="DNA-binding region" description="Homeobox" evidence="9">
    <location>
        <begin position="59"/>
        <end position="123"/>
    </location>
</feature>
<dbReference type="GO" id="GO:1905393">
    <property type="term" value="P:plant organ formation"/>
    <property type="evidence" value="ECO:0007669"/>
    <property type="project" value="UniProtKB-ARBA"/>
</dbReference>
<feature type="compositionally biased region" description="Basic and acidic residues" evidence="11">
    <location>
        <begin position="53"/>
        <end position="62"/>
    </location>
</feature>
<evidence type="ECO:0000313" key="14">
    <source>
        <dbReference type="Proteomes" id="UP000729402"/>
    </source>
</evidence>
<accession>A0A8J5W9S3</accession>
<feature type="compositionally biased region" description="Polar residues" evidence="11">
    <location>
        <begin position="1"/>
        <end position="17"/>
    </location>
</feature>
<comment type="subcellular location">
    <subcellularLocation>
        <location evidence="1 9 10">Nucleus</location>
    </subcellularLocation>
</comment>
<proteinExistence type="inferred from homology"/>
<dbReference type="GO" id="GO:0003700">
    <property type="term" value="F:DNA-binding transcription factor activity"/>
    <property type="evidence" value="ECO:0007669"/>
    <property type="project" value="InterPro"/>
</dbReference>
<dbReference type="PANTHER" id="PTHR47288">
    <property type="entry name" value="WUSCHEL-RELATED HOMEOBOX 9"/>
    <property type="match status" value="1"/>
</dbReference>
<keyword evidence="5 9" id="KW-0371">Homeobox</keyword>
<comment type="caution">
    <text evidence="13">The sequence shown here is derived from an EMBL/GenBank/DDBJ whole genome shotgun (WGS) entry which is preliminary data.</text>
</comment>
<dbReference type="GO" id="GO:0005634">
    <property type="term" value="C:nucleus"/>
    <property type="evidence" value="ECO:0007669"/>
    <property type="project" value="UniProtKB-SubCell"/>
</dbReference>
<evidence type="ECO:0000256" key="6">
    <source>
        <dbReference type="ARBA" id="ARBA00023163"/>
    </source>
</evidence>
<evidence type="ECO:0000259" key="12">
    <source>
        <dbReference type="PROSITE" id="PS50071"/>
    </source>
</evidence>
<evidence type="ECO:0000256" key="2">
    <source>
        <dbReference type="ARBA" id="ARBA00022473"/>
    </source>
</evidence>
<dbReference type="PANTHER" id="PTHR47288:SF2">
    <property type="entry name" value="WUSCHEL-RELATED HOMEOBOX 12"/>
    <property type="match status" value="1"/>
</dbReference>
<feature type="compositionally biased region" description="Low complexity" evidence="11">
    <location>
        <begin position="28"/>
        <end position="42"/>
    </location>
</feature>
<organism evidence="13 14">
    <name type="scientific">Zizania palustris</name>
    <name type="common">Northern wild rice</name>
    <dbReference type="NCBI Taxonomy" id="103762"/>
    <lineage>
        <taxon>Eukaryota</taxon>
        <taxon>Viridiplantae</taxon>
        <taxon>Streptophyta</taxon>
        <taxon>Embryophyta</taxon>
        <taxon>Tracheophyta</taxon>
        <taxon>Spermatophyta</taxon>
        <taxon>Magnoliopsida</taxon>
        <taxon>Liliopsida</taxon>
        <taxon>Poales</taxon>
        <taxon>Poaceae</taxon>
        <taxon>BOP clade</taxon>
        <taxon>Oryzoideae</taxon>
        <taxon>Oryzeae</taxon>
        <taxon>Zizaniinae</taxon>
        <taxon>Zizania</taxon>
    </lineage>
</organism>
<evidence type="ECO:0000256" key="3">
    <source>
        <dbReference type="ARBA" id="ARBA00023015"/>
    </source>
</evidence>
<dbReference type="GO" id="GO:0050793">
    <property type="term" value="P:regulation of developmental process"/>
    <property type="evidence" value="ECO:0007669"/>
    <property type="project" value="InterPro"/>
</dbReference>
<evidence type="ECO:0000256" key="10">
    <source>
        <dbReference type="RuleBase" id="RU000682"/>
    </source>
</evidence>
<keyword evidence="6" id="KW-0804">Transcription</keyword>
<dbReference type="EMBL" id="JAAALK010000082">
    <property type="protein sequence ID" value="KAG8086430.1"/>
    <property type="molecule type" value="Genomic_DNA"/>
</dbReference>
<dbReference type="GO" id="GO:0048731">
    <property type="term" value="P:system development"/>
    <property type="evidence" value="ECO:0007669"/>
    <property type="project" value="UniProtKB-ARBA"/>
</dbReference>
<comment type="similarity">
    <text evidence="8">Belongs to the WUS homeobox family.</text>
</comment>
<evidence type="ECO:0000313" key="13">
    <source>
        <dbReference type="EMBL" id="KAG8086430.1"/>
    </source>
</evidence>
<evidence type="ECO:0000256" key="11">
    <source>
        <dbReference type="SAM" id="MobiDB-lite"/>
    </source>
</evidence>
<keyword evidence="3" id="KW-0805">Transcription regulation</keyword>
<dbReference type="Pfam" id="PF00046">
    <property type="entry name" value="Homeodomain"/>
    <property type="match status" value="1"/>
</dbReference>
<dbReference type="FunFam" id="1.10.10.60:FF:000118">
    <property type="entry name" value="WUSCHEL-related homeobox 11"/>
    <property type="match status" value="1"/>
</dbReference>
<reference evidence="13" key="2">
    <citation type="submission" date="2021-02" db="EMBL/GenBank/DDBJ databases">
        <authorList>
            <person name="Kimball J.A."/>
            <person name="Haas M.W."/>
            <person name="Macchietto M."/>
            <person name="Kono T."/>
            <person name="Duquette J."/>
            <person name="Shao M."/>
        </authorList>
    </citation>
    <scope>NUCLEOTIDE SEQUENCE</scope>
    <source>
        <tissue evidence="13">Fresh leaf tissue</tissue>
    </source>
</reference>
<feature type="domain" description="Homeobox" evidence="12">
    <location>
        <begin position="57"/>
        <end position="122"/>
    </location>
</feature>
<dbReference type="SMART" id="SM00389">
    <property type="entry name" value="HOX"/>
    <property type="match status" value="1"/>
</dbReference>
<reference evidence="13" key="1">
    <citation type="journal article" date="2021" name="bioRxiv">
        <title>Whole Genome Assembly and Annotation of Northern Wild Rice, Zizania palustris L., Supports a Whole Genome Duplication in the Zizania Genus.</title>
        <authorList>
            <person name="Haas M."/>
            <person name="Kono T."/>
            <person name="Macchietto M."/>
            <person name="Millas R."/>
            <person name="McGilp L."/>
            <person name="Shao M."/>
            <person name="Duquette J."/>
            <person name="Hirsch C.N."/>
            <person name="Kimball J."/>
        </authorList>
    </citation>
    <scope>NUCLEOTIDE SEQUENCE</scope>
    <source>
        <tissue evidence="13">Fresh leaf tissue</tissue>
    </source>
</reference>
<gene>
    <name evidence="13" type="ORF">GUJ93_ZPchr0010g8452</name>
</gene>
<keyword evidence="2" id="KW-0217">Developmental protein</keyword>
<evidence type="ECO:0000256" key="4">
    <source>
        <dbReference type="ARBA" id="ARBA00023125"/>
    </source>
</evidence>
<dbReference type="InterPro" id="IPR001356">
    <property type="entry name" value="HD"/>
</dbReference>
<evidence type="ECO:0000256" key="7">
    <source>
        <dbReference type="ARBA" id="ARBA00023242"/>
    </source>
</evidence>
<evidence type="ECO:0000256" key="8">
    <source>
        <dbReference type="ARBA" id="ARBA00024040"/>
    </source>
</evidence>
<feature type="region of interest" description="Disordered" evidence="11">
    <location>
        <begin position="140"/>
        <end position="164"/>
    </location>
</feature>
<dbReference type="CDD" id="cd00086">
    <property type="entry name" value="homeodomain"/>
    <property type="match status" value="1"/>
</dbReference>
<dbReference type="PROSITE" id="PS50071">
    <property type="entry name" value="HOMEOBOX_2"/>
    <property type="match status" value="1"/>
</dbReference>
<evidence type="ECO:0000256" key="5">
    <source>
        <dbReference type="ARBA" id="ARBA00023155"/>
    </source>
</evidence>
<evidence type="ECO:0000256" key="1">
    <source>
        <dbReference type="ARBA" id="ARBA00004123"/>
    </source>
</evidence>
<dbReference type="AlphaFoldDB" id="A0A8J5W9S3"/>
<feature type="region of interest" description="Disordered" evidence="11">
    <location>
        <begin position="1"/>
        <end position="68"/>
    </location>
</feature>
<keyword evidence="7 9" id="KW-0539">Nucleus</keyword>
<keyword evidence="4 9" id="KW-0238">DNA-binding</keyword>
<dbReference type="OrthoDB" id="1935198at2759"/>
<dbReference type="GO" id="GO:0003677">
    <property type="term" value="F:DNA binding"/>
    <property type="evidence" value="ECO:0007669"/>
    <property type="project" value="UniProtKB-UniRule"/>
</dbReference>
<keyword evidence="14" id="KW-1185">Reference proteome</keyword>
<dbReference type="InterPro" id="IPR044557">
    <property type="entry name" value="WOX8/9-like"/>
</dbReference>
<name>A0A8J5W9S3_ZIZPA</name>
<protein>
    <recommendedName>
        <fullName evidence="12">Homeobox domain-containing protein</fullName>
    </recommendedName>
</protein>